<dbReference type="STRING" id="7398.A0A1B0ADA0"/>
<protein>
    <recommendedName>
        <fullName evidence="9">Peptidase metallopeptidase domain-containing protein</fullName>
    </recommendedName>
</protein>
<feature type="domain" description="Peptidase metallopeptidase" evidence="9">
    <location>
        <begin position="11"/>
        <end position="145"/>
    </location>
</feature>
<dbReference type="InterPro" id="IPR006026">
    <property type="entry name" value="Peptidase_Metallo"/>
</dbReference>
<evidence type="ECO:0000256" key="8">
    <source>
        <dbReference type="PIRSR" id="PIRSR621190-2"/>
    </source>
</evidence>
<reference evidence="11" key="1">
    <citation type="submission" date="2014-03" db="EMBL/GenBank/DDBJ databases">
        <authorList>
            <person name="Aksoy S."/>
            <person name="Warren W."/>
            <person name="Wilson R.K."/>
        </authorList>
    </citation>
    <scope>NUCLEOTIDE SEQUENCE [LARGE SCALE GENOMIC DNA]</scope>
    <source>
        <strain evidence="11">IAEA</strain>
    </source>
</reference>
<dbReference type="GO" id="GO:0030574">
    <property type="term" value="P:collagen catabolic process"/>
    <property type="evidence" value="ECO:0007669"/>
    <property type="project" value="TreeGrafter"/>
</dbReference>
<feature type="binding site" evidence="8">
    <location>
        <position position="80"/>
    </location>
    <ligand>
        <name>Ca(2+)</name>
        <dbReference type="ChEBI" id="CHEBI:29108"/>
        <label>3</label>
    </ligand>
</feature>
<dbReference type="InterPro" id="IPR021190">
    <property type="entry name" value="Pept_M10A"/>
</dbReference>
<dbReference type="GO" id="GO:0030198">
    <property type="term" value="P:extracellular matrix organization"/>
    <property type="evidence" value="ECO:0007669"/>
    <property type="project" value="TreeGrafter"/>
</dbReference>
<sequence length="163" mass="18221">MNGQCQGREKFIKLHKDQGLTHLVNQSMTDAGQVRLILRKALSVWERSSKLTFREVYSDQADIQVLFARRDHGDGYKFDGPGQILAHAFYPGVGRGGDAHFDDDENWSFGASNTEEATLLTYLHIENILFSYTEKWTATAAEVATIADFANNDIHVPAATNCI</sequence>
<feature type="binding site" evidence="8">
    <location>
        <position position="62"/>
    </location>
    <ligand>
        <name>Ca(2+)</name>
        <dbReference type="ChEBI" id="CHEBI:29108"/>
        <label>2</label>
    </ligand>
</feature>
<dbReference type="PANTHER" id="PTHR10201">
    <property type="entry name" value="MATRIX METALLOPROTEINASE"/>
    <property type="match status" value="1"/>
</dbReference>
<evidence type="ECO:0000256" key="5">
    <source>
        <dbReference type="ARBA" id="ARBA00022801"/>
    </source>
</evidence>
<evidence type="ECO:0000256" key="2">
    <source>
        <dbReference type="ARBA" id="ARBA00022670"/>
    </source>
</evidence>
<evidence type="ECO:0000256" key="6">
    <source>
        <dbReference type="ARBA" id="ARBA00022833"/>
    </source>
</evidence>
<feature type="binding site" evidence="8">
    <location>
        <position position="105"/>
    </location>
    <ligand>
        <name>Ca(2+)</name>
        <dbReference type="ChEBI" id="CHEBI:29108"/>
        <label>3</label>
    </ligand>
</feature>
<keyword evidence="3 8" id="KW-0479">Metal-binding</keyword>
<dbReference type="InterPro" id="IPR024079">
    <property type="entry name" value="MetalloPept_cat_dom_sf"/>
</dbReference>
<dbReference type="SMART" id="SM00235">
    <property type="entry name" value="ZnMc"/>
    <property type="match status" value="1"/>
</dbReference>
<dbReference type="EnsemblMetazoa" id="GPAI041937-RA">
    <property type="protein sequence ID" value="GPAI041937-PA"/>
    <property type="gene ID" value="GPAI041937"/>
</dbReference>
<feature type="binding site" evidence="8">
    <location>
        <position position="100"/>
    </location>
    <ligand>
        <name>Zn(2+)</name>
        <dbReference type="ChEBI" id="CHEBI:29105"/>
        <label>1</label>
    </ligand>
</feature>
<comment type="similarity">
    <text evidence="1">Belongs to the peptidase M10A family.</text>
</comment>
<keyword evidence="8" id="KW-0106">Calcium</keyword>
<dbReference type="GO" id="GO:0005615">
    <property type="term" value="C:extracellular space"/>
    <property type="evidence" value="ECO:0007669"/>
    <property type="project" value="TreeGrafter"/>
</dbReference>
<evidence type="ECO:0000256" key="4">
    <source>
        <dbReference type="ARBA" id="ARBA00022729"/>
    </source>
</evidence>
<evidence type="ECO:0000313" key="11">
    <source>
        <dbReference type="Proteomes" id="UP000092445"/>
    </source>
</evidence>
<dbReference type="GO" id="GO:0008270">
    <property type="term" value="F:zinc ion binding"/>
    <property type="evidence" value="ECO:0007669"/>
    <property type="project" value="InterPro"/>
</dbReference>
<keyword evidence="6 8" id="KW-0862">Zinc</keyword>
<feature type="binding site" evidence="8">
    <location>
        <position position="105"/>
    </location>
    <ligand>
        <name>Ca(2+)</name>
        <dbReference type="ChEBI" id="CHEBI:29108"/>
        <label>1</label>
    </ligand>
</feature>
<evidence type="ECO:0000259" key="9">
    <source>
        <dbReference type="SMART" id="SM00235"/>
    </source>
</evidence>
<evidence type="ECO:0000256" key="1">
    <source>
        <dbReference type="ARBA" id="ARBA00010370"/>
    </source>
</evidence>
<comment type="cofactor">
    <cofactor evidence="8">
        <name>Ca(2+)</name>
        <dbReference type="ChEBI" id="CHEBI:29108"/>
    </cofactor>
    <text evidence="8">Can bind about 5 Ca(2+) ions per subunit.</text>
</comment>
<dbReference type="GO" id="GO:0031012">
    <property type="term" value="C:extracellular matrix"/>
    <property type="evidence" value="ECO:0007669"/>
    <property type="project" value="InterPro"/>
</dbReference>
<dbReference type="GO" id="GO:0006508">
    <property type="term" value="P:proteolysis"/>
    <property type="evidence" value="ECO:0007669"/>
    <property type="project" value="UniProtKB-KW"/>
</dbReference>
<feature type="binding site" evidence="8">
    <location>
        <position position="103"/>
    </location>
    <ligand>
        <name>Ca(2+)</name>
        <dbReference type="ChEBI" id="CHEBI:29108"/>
        <label>1</label>
    </ligand>
</feature>
<keyword evidence="2" id="KW-0645">Protease</keyword>
<name>A0A1B0ADA0_GLOPL</name>
<dbReference type="PRINTS" id="PR00138">
    <property type="entry name" value="MATRIXIN"/>
</dbReference>
<proteinExistence type="inferred from homology"/>
<accession>A0A1B0ADA0</accession>
<feature type="binding site" evidence="8">
    <location>
        <position position="74"/>
    </location>
    <ligand>
        <name>Zn(2+)</name>
        <dbReference type="ChEBI" id="CHEBI:29105"/>
        <label>1</label>
    </ligand>
</feature>
<evidence type="ECO:0000256" key="7">
    <source>
        <dbReference type="ARBA" id="ARBA00023049"/>
    </source>
</evidence>
<keyword evidence="4" id="KW-0732">Signal</keyword>
<dbReference type="Proteomes" id="UP000092445">
    <property type="component" value="Unassembled WGS sequence"/>
</dbReference>
<feature type="binding site" evidence="8">
    <location>
        <position position="96"/>
    </location>
    <ligand>
        <name>Ca(2+)</name>
        <dbReference type="ChEBI" id="CHEBI:29108"/>
        <label>2</label>
    </ligand>
</feature>
<reference evidence="10" key="2">
    <citation type="submission" date="2020-05" db="UniProtKB">
        <authorList>
            <consortium name="EnsemblMetazoa"/>
        </authorList>
    </citation>
    <scope>IDENTIFICATION</scope>
    <source>
        <strain evidence="10">IAEA</strain>
    </source>
</reference>
<feature type="binding site" evidence="8">
    <location>
        <position position="72"/>
    </location>
    <ligand>
        <name>Zn(2+)</name>
        <dbReference type="ChEBI" id="CHEBI:29105"/>
        <label>1</label>
    </ligand>
</feature>
<dbReference type="InterPro" id="IPR001818">
    <property type="entry name" value="Pept_M10_metallopeptidase"/>
</dbReference>
<evidence type="ECO:0000313" key="10">
    <source>
        <dbReference type="EnsemblMetazoa" id="GPAI041937-PA"/>
    </source>
</evidence>
<dbReference type="PANTHER" id="PTHR10201:SF291">
    <property type="entry name" value="MATRIX METALLOPROTEINASE 1, ISOFORM C-RELATED"/>
    <property type="match status" value="1"/>
</dbReference>
<dbReference type="Gene3D" id="3.40.390.10">
    <property type="entry name" value="Collagenase (Catalytic Domain)"/>
    <property type="match status" value="1"/>
</dbReference>
<dbReference type="VEuPathDB" id="VectorBase:GPAI041937"/>
<feature type="binding site" evidence="8">
    <location>
        <position position="98"/>
    </location>
    <ligand>
        <name>Ca(2+)</name>
        <dbReference type="ChEBI" id="CHEBI:29108"/>
        <label>2</label>
    </ligand>
</feature>
<feature type="binding site" evidence="8">
    <location>
        <position position="102"/>
    </location>
    <ligand>
        <name>Ca(2+)</name>
        <dbReference type="ChEBI" id="CHEBI:29108"/>
        <label>3</label>
    </ligand>
</feature>
<organism evidence="10 11">
    <name type="scientific">Glossina pallidipes</name>
    <name type="common">Tsetse fly</name>
    <dbReference type="NCBI Taxonomy" id="7398"/>
    <lineage>
        <taxon>Eukaryota</taxon>
        <taxon>Metazoa</taxon>
        <taxon>Ecdysozoa</taxon>
        <taxon>Arthropoda</taxon>
        <taxon>Hexapoda</taxon>
        <taxon>Insecta</taxon>
        <taxon>Pterygota</taxon>
        <taxon>Neoptera</taxon>
        <taxon>Endopterygota</taxon>
        <taxon>Diptera</taxon>
        <taxon>Brachycera</taxon>
        <taxon>Muscomorpha</taxon>
        <taxon>Hippoboscoidea</taxon>
        <taxon>Glossinidae</taxon>
        <taxon>Glossina</taxon>
    </lineage>
</organism>
<keyword evidence="5" id="KW-0378">Hydrolase</keyword>
<feature type="binding site" evidence="8">
    <location>
        <position position="87"/>
    </location>
    <ligand>
        <name>Zn(2+)</name>
        <dbReference type="ChEBI" id="CHEBI:29105"/>
        <label>1</label>
    </ligand>
</feature>
<feature type="binding site" evidence="8">
    <location>
        <position position="79"/>
    </location>
    <ligand>
        <name>Ca(2+)</name>
        <dbReference type="ChEBI" id="CHEBI:29108"/>
        <label>3</label>
    </ligand>
</feature>
<dbReference type="AlphaFoldDB" id="A0A1B0ADA0"/>
<dbReference type="SUPFAM" id="SSF55486">
    <property type="entry name" value="Metalloproteases ('zincins'), catalytic domain"/>
    <property type="match status" value="1"/>
</dbReference>
<comment type="cofactor">
    <cofactor evidence="8">
        <name>Zn(2+)</name>
        <dbReference type="ChEBI" id="CHEBI:29105"/>
    </cofactor>
    <text evidence="8">Binds 2 Zn(2+) ions per subunit.</text>
</comment>
<keyword evidence="11" id="KW-1185">Reference proteome</keyword>
<dbReference type="Pfam" id="PF00413">
    <property type="entry name" value="Peptidase_M10"/>
    <property type="match status" value="1"/>
</dbReference>
<keyword evidence="7" id="KW-0482">Metalloprotease</keyword>
<dbReference type="GO" id="GO:0004222">
    <property type="term" value="F:metalloendopeptidase activity"/>
    <property type="evidence" value="ECO:0007669"/>
    <property type="project" value="InterPro"/>
</dbReference>
<evidence type="ECO:0000256" key="3">
    <source>
        <dbReference type="ARBA" id="ARBA00022723"/>
    </source>
</evidence>